<dbReference type="InterPro" id="IPR001810">
    <property type="entry name" value="F-box_dom"/>
</dbReference>
<comment type="caution">
    <text evidence="2">The sequence shown here is derived from an EMBL/GenBank/DDBJ whole genome shotgun (WGS) entry which is preliminary data.</text>
</comment>
<sequence>MADKGLLSLPAELHVEILANLTLGDQLRASQALDLWSELLLNSEVLKRTRYATVGPGIRGFHQLVAHQGGLMCTFTEGILQDYLYICNEKRPTGEDQLIFDIFESDKQKISRLAPRFSISQHPILDEPVISPAMLRRTTPEAGGPSSERQPHYGLERDYYGHRKTLQVPRAWNPADGQTVREFIQTIARIARADSTHWANFQSSQLNRRTEMLFWHGWDGEDEGSLEPIVDGIVYYKAQ</sequence>
<reference evidence="2 3" key="1">
    <citation type="submission" date="2023-08" db="EMBL/GenBank/DDBJ databases">
        <authorList>
            <person name="Palmer J.M."/>
        </authorList>
    </citation>
    <scope>NUCLEOTIDE SEQUENCE [LARGE SCALE GENOMIC DNA]</scope>
    <source>
        <strain evidence="2 3">TWF481</strain>
    </source>
</reference>
<evidence type="ECO:0000313" key="3">
    <source>
        <dbReference type="Proteomes" id="UP001370758"/>
    </source>
</evidence>
<evidence type="ECO:0000313" key="2">
    <source>
        <dbReference type="EMBL" id="KAK6507761.1"/>
    </source>
</evidence>
<protein>
    <recommendedName>
        <fullName evidence="1">F-box domain-containing protein</fullName>
    </recommendedName>
</protein>
<name>A0AAV9WG02_9PEZI</name>
<organism evidence="2 3">
    <name type="scientific">Arthrobotrys musiformis</name>
    <dbReference type="NCBI Taxonomy" id="47236"/>
    <lineage>
        <taxon>Eukaryota</taxon>
        <taxon>Fungi</taxon>
        <taxon>Dikarya</taxon>
        <taxon>Ascomycota</taxon>
        <taxon>Pezizomycotina</taxon>
        <taxon>Orbiliomycetes</taxon>
        <taxon>Orbiliales</taxon>
        <taxon>Orbiliaceae</taxon>
        <taxon>Arthrobotrys</taxon>
    </lineage>
</organism>
<dbReference type="AlphaFoldDB" id="A0AAV9WG02"/>
<evidence type="ECO:0000259" key="1">
    <source>
        <dbReference type="PROSITE" id="PS50181"/>
    </source>
</evidence>
<accession>A0AAV9WG02</accession>
<dbReference type="PROSITE" id="PS50181">
    <property type="entry name" value="FBOX"/>
    <property type="match status" value="1"/>
</dbReference>
<proteinExistence type="predicted"/>
<gene>
    <name evidence="2" type="ORF">TWF481_006183</name>
</gene>
<keyword evidence="3" id="KW-1185">Reference proteome</keyword>
<dbReference type="Proteomes" id="UP001370758">
    <property type="component" value="Unassembled WGS sequence"/>
</dbReference>
<dbReference type="EMBL" id="JAVHJL010000003">
    <property type="protein sequence ID" value="KAK6507761.1"/>
    <property type="molecule type" value="Genomic_DNA"/>
</dbReference>
<feature type="domain" description="F-box" evidence="1">
    <location>
        <begin position="3"/>
        <end position="49"/>
    </location>
</feature>